<dbReference type="InterPro" id="IPR025661">
    <property type="entry name" value="Pept_asp_AS"/>
</dbReference>
<evidence type="ECO:0000256" key="1">
    <source>
        <dbReference type="ARBA" id="ARBA00008455"/>
    </source>
</evidence>
<dbReference type="PROSITE" id="PS00640">
    <property type="entry name" value="THIOL_PROTEASE_ASN"/>
    <property type="match status" value="1"/>
</dbReference>
<dbReference type="Gene3D" id="3.90.70.10">
    <property type="entry name" value="Cysteine proteinases"/>
    <property type="match status" value="1"/>
</dbReference>
<sequence length="331" mass="38190">MKFCLFILYILNAAIGSSKFNSDAKWSMWKVTHRKQYANLVEETNRRIIWQANLQEIKTHNMEYKRRRVSFKMGMNHFGDLSSSEFQRIYHHQSFKQRSFVYIIQEVKPFLPFNNSFIVRSVDWRKKGYVTPVYYQGTCGSCYGFAATGSLEAMIFKKYGKLIKLSEQSIVDCSSYYGNLGCSGGSIIRAYKFVMENGIQSADTYPYTAKAGTCRHNKSSTVATMSHYIKVHSNEEALAQTVSTVGPVAVCVHTKTRSWQFYKSGILYDPLCKNYTYDHGMLVVGFGIQKDEHYWIVKNSWGSRWGMKGYIWIAKDRNNHCGISSYATYPE</sequence>
<dbReference type="InterPro" id="IPR000668">
    <property type="entry name" value="Peptidase_C1A_C"/>
</dbReference>
<dbReference type="InterPro" id="IPR000169">
    <property type="entry name" value="Pept_cys_AS"/>
</dbReference>
<dbReference type="GeneTree" id="ENSGT00940000153321"/>
<dbReference type="InterPro" id="IPR013128">
    <property type="entry name" value="Peptidase_C1A"/>
</dbReference>
<dbReference type="CDD" id="cd02248">
    <property type="entry name" value="Peptidase_C1A"/>
    <property type="match status" value="1"/>
</dbReference>
<dbReference type="PROSITE" id="PS00139">
    <property type="entry name" value="THIOL_PROTEASE_CYS"/>
    <property type="match status" value="1"/>
</dbReference>
<keyword evidence="3" id="KW-0378">Hydrolase</keyword>
<dbReference type="PANTHER" id="PTHR12411">
    <property type="entry name" value="CYSTEINE PROTEASE FAMILY C1-RELATED"/>
    <property type="match status" value="1"/>
</dbReference>
<dbReference type="OMA" id="PECNNEE"/>
<dbReference type="STRING" id="7868.ENSCMIP00000048367"/>
<evidence type="ECO:0000256" key="5">
    <source>
        <dbReference type="ARBA" id="ARBA00023145"/>
    </source>
</evidence>
<keyword evidence="11" id="KW-1185">Reference proteome</keyword>
<dbReference type="FunFam" id="3.90.70.10:FF:000006">
    <property type="entry name" value="Cathepsin S"/>
    <property type="match status" value="1"/>
</dbReference>
<evidence type="ECO:0000256" key="7">
    <source>
        <dbReference type="SAM" id="SignalP"/>
    </source>
</evidence>
<dbReference type="InterPro" id="IPR039417">
    <property type="entry name" value="Peptidase_C1A_papain-like"/>
</dbReference>
<protein>
    <submittedName>
        <fullName evidence="10">Uncharacterized protein</fullName>
    </submittedName>
</protein>
<reference evidence="10" key="5">
    <citation type="submission" date="2025-09" db="UniProtKB">
        <authorList>
            <consortium name="Ensembl"/>
        </authorList>
    </citation>
    <scope>IDENTIFICATION</scope>
</reference>
<evidence type="ECO:0000256" key="6">
    <source>
        <dbReference type="ARBA" id="ARBA00023157"/>
    </source>
</evidence>
<dbReference type="InterPro" id="IPR013201">
    <property type="entry name" value="Prot_inhib_I29"/>
</dbReference>
<proteinExistence type="inferred from homology"/>
<reference evidence="11" key="1">
    <citation type="journal article" date="2006" name="Science">
        <title>Ancient noncoding elements conserved in the human genome.</title>
        <authorList>
            <person name="Venkatesh B."/>
            <person name="Kirkness E.F."/>
            <person name="Loh Y.H."/>
            <person name="Halpern A.L."/>
            <person name="Lee A.P."/>
            <person name="Johnson J."/>
            <person name="Dandona N."/>
            <person name="Viswanathan L.D."/>
            <person name="Tay A."/>
            <person name="Venter J.C."/>
            <person name="Strausberg R.L."/>
            <person name="Brenner S."/>
        </authorList>
    </citation>
    <scope>NUCLEOTIDE SEQUENCE [LARGE SCALE GENOMIC DNA]</scope>
</reference>
<evidence type="ECO:0000259" key="8">
    <source>
        <dbReference type="SMART" id="SM00645"/>
    </source>
</evidence>
<evidence type="ECO:0000256" key="3">
    <source>
        <dbReference type="ARBA" id="ARBA00022801"/>
    </source>
</evidence>
<name>A0A4W3JZD5_CALMI</name>
<dbReference type="Proteomes" id="UP000314986">
    <property type="component" value="Unassembled WGS sequence"/>
</dbReference>
<feature type="signal peptide" evidence="7">
    <location>
        <begin position="1"/>
        <end position="16"/>
    </location>
</feature>
<dbReference type="Ensembl" id="ENSCMIT00000049041.1">
    <property type="protein sequence ID" value="ENSCMIP00000048367.1"/>
    <property type="gene ID" value="ENSCMIG00000019775.1"/>
</dbReference>
<evidence type="ECO:0000256" key="4">
    <source>
        <dbReference type="ARBA" id="ARBA00022807"/>
    </source>
</evidence>
<reference evidence="11" key="3">
    <citation type="journal article" date="2014" name="Nature">
        <title>Elephant shark genome provides unique insights into gnathostome evolution.</title>
        <authorList>
            <consortium name="International Elephant Shark Genome Sequencing Consortium"/>
            <person name="Venkatesh B."/>
            <person name="Lee A.P."/>
            <person name="Ravi V."/>
            <person name="Maurya A.K."/>
            <person name="Lian M.M."/>
            <person name="Swann J.B."/>
            <person name="Ohta Y."/>
            <person name="Flajnik M.F."/>
            <person name="Sutoh Y."/>
            <person name="Kasahara M."/>
            <person name="Hoon S."/>
            <person name="Gangu V."/>
            <person name="Roy S.W."/>
            <person name="Irimia M."/>
            <person name="Korzh V."/>
            <person name="Kondrychyn I."/>
            <person name="Lim Z.W."/>
            <person name="Tay B.H."/>
            <person name="Tohari S."/>
            <person name="Kong K.W."/>
            <person name="Ho S."/>
            <person name="Lorente-Galdos B."/>
            <person name="Quilez J."/>
            <person name="Marques-Bonet T."/>
            <person name="Raney B.J."/>
            <person name="Ingham P.W."/>
            <person name="Tay A."/>
            <person name="Hillier L.W."/>
            <person name="Minx P."/>
            <person name="Boehm T."/>
            <person name="Wilson R.K."/>
            <person name="Brenner S."/>
            <person name="Warren W.C."/>
        </authorList>
    </citation>
    <scope>NUCLEOTIDE SEQUENCE [LARGE SCALE GENOMIC DNA]</scope>
</reference>
<dbReference type="SMART" id="SM00848">
    <property type="entry name" value="Inhibitor_I29"/>
    <property type="match status" value="1"/>
</dbReference>
<dbReference type="Pfam" id="PF08246">
    <property type="entry name" value="Inhibitor_I29"/>
    <property type="match status" value="1"/>
</dbReference>
<dbReference type="Pfam" id="PF00112">
    <property type="entry name" value="Peptidase_C1"/>
    <property type="match status" value="1"/>
</dbReference>
<evidence type="ECO:0000259" key="9">
    <source>
        <dbReference type="SMART" id="SM00848"/>
    </source>
</evidence>
<organism evidence="10 11">
    <name type="scientific">Callorhinchus milii</name>
    <name type="common">Ghost shark</name>
    <dbReference type="NCBI Taxonomy" id="7868"/>
    <lineage>
        <taxon>Eukaryota</taxon>
        <taxon>Metazoa</taxon>
        <taxon>Chordata</taxon>
        <taxon>Craniata</taxon>
        <taxon>Vertebrata</taxon>
        <taxon>Chondrichthyes</taxon>
        <taxon>Holocephali</taxon>
        <taxon>Chimaeriformes</taxon>
        <taxon>Callorhinchidae</taxon>
        <taxon>Callorhinchus</taxon>
    </lineage>
</organism>
<dbReference type="RefSeq" id="XP_007899313.1">
    <property type="nucleotide sequence ID" value="XM_007901122.2"/>
</dbReference>
<comment type="similarity">
    <text evidence="1">Belongs to the peptidase C1 family.</text>
</comment>
<keyword evidence="5" id="KW-0865">Zymogen</keyword>
<dbReference type="AlphaFoldDB" id="A0A4W3JZD5"/>
<feature type="chain" id="PRO_5021424689" evidence="7">
    <location>
        <begin position="17"/>
        <end position="331"/>
    </location>
</feature>
<dbReference type="GO" id="GO:0008234">
    <property type="term" value="F:cysteine-type peptidase activity"/>
    <property type="evidence" value="ECO:0007669"/>
    <property type="project" value="UniProtKB-KW"/>
</dbReference>
<evidence type="ECO:0000256" key="2">
    <source>
        <dbReference type="ARBA" id="ARBA00022670"/>
    </source>
</evidence>
<evidence type="ECO:0000313" key="11">
    <source>
        <dbReference type="Proteomes" id="UP000314986"/>
    </source>
</evidence>
<reference evidence="10" key="4">
    <citation type="submission" date="2025-08" db="UniProtKB">
        <authorList>
            <consortium name="Ensembl"/>
        </authorList>
    </citation>
    <scope>IDENTIFICATION</scope>
</reference>
<keyword evidence="7" id="KW-0732">Signal</keyword>
<dbReference type="InterPro" id="IPR038765">
    <property type="entry name" value="Papain-like_cys_pep_sf"/>
</dbReference>
<dbReference type="OrthoDB" id="10253408at2759"/>
<feature type="domain" description="Cathepsin propeptide inhibitor" evidence="9">
    <location>
        <begin position="26"/>
        <end position="86"/>
    </location>
</feature>
<keyword evidence="2" id="KW-0645">Protease</keyword>
<gene>
    <name evidence="10" type="primary">LOC103183555</name>
</gene>
<accession>A0A4W3JZD5</accession>
<dbReference type="SUPFAM" id="SSF54001">
    <property type="entry name" value="Cysteine proteinases"/>
    <property type="match status" value="1"/>
</dbReference>
<keyword evidence="4" id="KW-0788">Thiol protease</keyword>
<feature type="domain" description="Peptidase C1A papain C-terminal" evidence="8">
    <location>
        <begin position="118"/>
        <end position="331"/>
    </location>
</feature>
<dbReference type="PRINTS" id="PR00705">
    <property type="entry name" value="PAPAIN"/>
</dbReference>
<evidence type="ECO:0000313" key="10">
    <source>
        <dbReference type="Ensembl" id="ENSCMIP00000048367.1"/>
    </source>
</evidence>
<dbReference type="InParanoid" id="A0A4W3JZD5"/>
<dbReference type="GeneID" id="103183555"/>
<dbReference type="SMART" id="SM00645">
    <property type="entry name" value="Pept_C1"/>
    <property type="match status" value="1"/>
</dbReference>
<dbReference type="GO" id="GO:0006508">
    <property type="term" value="P:proteolysis"/>
    <property type="evidence" value="ECO:0007669"/>
    <property type="project" value="UniProtKB-KW"/>
</dbReference>
<keyword evidence="6" id="KW-1015">Disulfide bond</keyword>
<reference evidence="11" key="2">
    <citation type="journal article" date="2007" name="PLoS Biol.">
        <title>Survey sequencing and comparative analysis of the elephant shark (Callorhinchus milii) genome.</title>
        <authorList>
            <person name="Venkatesh B."/>
            <person name="Kirkness E.F."/>
            <person name="Loh Y.H."/>
            <person name="Halpern A.L."/>
            <person name="Lee A.P."/>
            <person name="Johnson J."/>
            <person name="Dandona N."/>
            <person name="Viswanathan L.D."/>
            <person name="Tay A."/>
            <person name="Venter J.C."/>
            <person name="Strausberg R.L."/>
            <person name="Brenner S."/>
        </authorList>
    </citation>
    <scope>NUCLEOTIDE SEQUENCE [LARGE SCALE GENOMIC DNA]</scope>
</reference>